<dbReference type="GO" id="GO:0009507">
    <property type="term" value="C:chloroplast"/>
    <property type="evidence" value="ECO:0007669"/>
    <property type="project" value="UniProtKB-SubCell"/>
</dbReference>
<reference evidence="3 4" key="1">
    <citation type="submission" date="2024-11" db="EMBL/GenBank/DDBJ databases">
        <title>A near-complete genome assembly of Cinchona calisaya.</title>
        <authorList>
            <person name="Lian D.C."/>
            <person name="Zhao X.W."/>
            <person name="Wei L."/>
        </authorList>
    </citation>
    <scope>NUCLEOTIDE SEQUENCE [LARGE SCALE GENOMIC DNA]</scope>
    <source>
        <tissue evidence="3">Nenye</tissue>
    </source>
</reference>
<dbReference type="InterPro" id="IPR000623">
    <property type="entry name" value="Shikimate_kinase/TSH1"/>
</dbReference>
<dbReference type="PRINTS" id="PR01100">
    <property type="entry name" value="SHIKIMTKNASE"/>
</dbReference>
<name>A0ABD3A3Z7_9GENT</name>
<accession>A0ABD3A3Z7</accession>
<comment type="similarity">
    <text evidence="2">Belongs to the shikimate kinase family.</text>
</comment>
<dbReference type="FunFam" id="3.40.50.300:FF:001033">
    <property type="entry name" value="Shikimate kinase 2, chloroplastic"/>
    <property type="match status" value="1"/>
</dbReference>
<dbReference type="Pfam" id="PF01202">
    <property type="entry name" value="SKI"/>
    <property type="match status" value="1"/>
</dbReference>
<protein>
    <recommendedName>
        <fullName evidence="5">Inactive shikimate kinase like 1, chloroplastic</fullName>
    </recommendedName>
</protein>
<evidence type="ECO:0000313" key="3">
    <source>
        <dbReference type="EMBL" id="KAL3526258.1"/>
    </source>
</evidence>
<evidence type="ECO:0008006" key="5">
    <source>
        <dbReference type="Google" id="ProtNLM"/>
    </source>
</evidence>
<evidence type="ECO:0000256" key="1">
    <source>
        <dbReference type="ARBA" id="ARBA00004229"/>
    </source>
</evidence>
<dbReference type="SUPFAM" id="SSF52540">
    <property type="entry name" value="P-loop containing nucleoside triphosphate hydrolases"/>
    <property type="match status" value="1"/>
</dbReference>
<dbReference type="Proteomes" id="UP001630127">
    <property type="component" value="Unassembled WGS sequence"/>
</dbReference>
<dbReference type="AlphaFoldDB" id="A0ABD3A3Z7"/>
<dbReference type="PANTHER" id="PTHR21087:SF4">
    <property type="entry name" value="INACTIVE SHIKIMATE KINASE LIKE 1, CHLOROPLASTIC-RELATED"/>
    <property type="match status" value="1"/>
</dbReference>
<dbReference type="Gene3D" id="3.40.50.300">
    <property type="entry name" value="P-loop containing nucleotide triphosphate hydrolases"/>
    <property type="match status" value="1"/>
</dbReference>
<evidence type="ECO:0000313" key="4">
    <source>
        <dbReference type="Proteomes" id="UP001630127"/>
    </source>
</evidence>
<comment type="caution">
    <text evidence="3">The sequence shown here is derived from an EMBL/GenBank/DDBJ whole genome shotgun (WGS) entry which is preliminary data.</text>
</comment>
<dbReference type="HAMAP" id="MF_00109">
    <property type="entry name" value="Shikimate_kinase"/>
    <property type="match status" value="1"/>
</dbReference>
<sequence length="321" mass="34720">MAMVDIIQGAGAGLRLGVCGCRKIEAVVSPFRYKSGGGRGSFISRRSSRCRRLQTHTALPTSILRLSSSSIANRKARALLNDDTTASSDVEFKMMGVAVEASDPSLILKKMAAQISPELKGTSVFLVGINSSIKPNLGKLLAEALRYYFFDSDELVEEAAGGKSTARLLMERDEKGFRESETEVLKQLSSMGRLVVCAGNGAVQSAANLALLRHGISVWIDVPLDMVAREIVQDNNQLPASESATSGSYPEVFTQLTTVYEKSQSGYTAADSIVSLPKVASKLGYEDLVEVTVEDMALEVLNELQRLTRVKKMMEAAARPF</sequence>
<dbReference type="InterPro" id="IPR027417">
    <property type="entry name" value="P-loop_NTPase"/>
</dbReference>
<proteinExistence type="inferred from homology"/>
<keyword evidence="4" id="KW-1185">Reference proteome</keyword>
<comment type="subcellular location">
    <subcellularLocation>
        <location evidence="1">Plastid</location>
        <location evidence="1">Chloroplast</location>
    </subcellularLocation>
</comment>
<dbReference type="PANTHER" id="PTHR21087">
    <property type="entry name" value="SHIKIMATE KINASE"/>
    <property type="match status" value="1"/>
</dbReference>
<evidence type="ECO:0000256" key="2">
    <source>
        <dbReference type="ARBA" id="ARBA00006997"/>
    </source>
</evidence>
<dbReference type="EMBL" id="JBJUIK010000005">
    <property type="protein sequence ID" value="KAL3526258.1"/>
    <property type="molecule type" value="Genomic_DNA"/>
</dbReference>
<gene>
    <name evidence="3" type="ORF">ACH5RR_010914</name>
</gene>
<dbReference type="InterPro" id="IPR031322">
    <property type="entry name" value="Shikimate/glucono_kinase"/>
</dbReference>
<organism evidence="3 4">
    <name type="scientific">Cinchona calisaya</name>
    <dbReference type="NCBI Taxonomy" id="153742"/>
    <lineage>
        <taxon>Eukaryota</taxon>
        <taxon>Viridiplantae</taxon>
        <taxon>Streptophyta</taxon>
        <taxon>Embryophyta</taxon>
        <taxon>Tracheophyta</taxon>
        <taxon>Spermatophyta</taxon>
        <taxon>Magnoliopsida</taxon>
        <taxon>eudicotyledons</taxon>
        <taxon>Gunneridae</taxon>
        <taxon>Pentapetalae</taxon>
        <taxon>asterids</taxon>
        <taxon>lamiids</taxon>
        <taxon>Gentianales</taxon>
        <taxon>Rubiaceae</taxon>
        <taxon>Cinchonoideae</taxon>
        <taxon>Cinchoneae</taxon>
        <taxon>Cinchona</taxon>
    </lineage>
</organism>